<organism evidence="3 4">
    <name type="scientific">Pararhodobacter zhoushanensis</name>
    <dbReference type="NCBI Taxonomy" id="2479545"/>
    <lineage>
        <taxon>Bacteria</taxon>
        <taxon>Pseudomonadati</taxon>
        <taxon>Pseudomonadota</taxon>
        <taxon>Alphaproteobacteria</taxon>
        <taxon>Rhodobacterales</taxon>
        <taxon>Paracoccaceae</taxon>
        <taxon>Pararhodobacter</taxon>
    </lineage>
</organism>
<reference evidence="3 4" key="1">
    <citation type="submission" date="2022-10" db="EMBL/GenBank/DDBJ databases">
        <title>Pararhodobacter sp. nov., isolated from marine algae.</title>
        <authorList>
            <person name="Choi B.J."/>
            <person name="Kim J.M."/>
            <person name="Lee J.K."/>
            <person name="Choi D.G."/>
            <person name="Jeon C.O."/>
        </authorList>
    </citation>
    <scope>NUCLEOTIDE SEQUENCE [LARGE SCALE GENOMIC DNA]</scope>
    <source>
        <strain evidence="3 4">ZQ420</strain>
    </source>
</reference>
<proteinExistence type="predicted"/>
<evidence type="ECO:0000259" key="1">
    <source>
        <dbReference type="Pfam" id="PF06568"/>
    </source>
</evidence>
<sequence length="117" mass="13180">MKERFLKMFRRSRDLNAIAEMSEADLADMGVSRAQAQALAAVEDSVPVRLAEMARSQHVPETVLARDRDSWHELVHRCAECHDVPACERYLAREEGMDAESVAFCPNMAMFNALAAR</sequence>
<dbReference type="Proteomes" id="UP001208938">
    <property type="component" value="Unassembled WGS sequence"/>
</dbReference>
<evidence type="ECO:0000259" key="2">
    <source>
        <dbReference type="Pfam" id="PF20056"/>
    </source>
</evidence>
<feature type="domain" description="DUF6455" evidence="2">
    <location>
        <begin position="67"/>
        <end position="116"/>
    </location>
</feature>
<accession>A0ABT3GW85</accession>
<dbReference type="EMBL" id="JAPDFL010000001">
    <property type="protein sequence ID" value="MCW1931790.1"/>
    <property type="molecule type" value="Genomic_DNA"/>
</dbReference>
<gene>
    <name evidence="3" type="ORF">OKW52_05815</name>
</gene>
<dbReference type="Pfam" id="PF06568">
    <property type="entry name" value="YjiS-like"/>
    <property type="match status" value="1"/>
</dbReference>
<comment type="caution">
    <text evidence="3">The sequence shown here is derived from an EMBL/GenBank/DDBJ whole genome shotgun (WGS) entry which is preliminary data.</text>
</comment>
<name>A0ABT3GW85_9RHOB</name>
<dbReference type="InterPro" id="IPR009506">
    <property type="entry name" value="YjiS-like"/>
</dbReference>
<evidence type="ECO:0000313" key="3">
    <source>
        <dbReference type="EMBL" id="MCW1931790.1"/>
    </source>
</evidence>
<evidence type="ECO:0000313" key="4">
    <source>
        <dbReference type="Proteomes" id="UP001208938"/>
    </source>
</evidence>
<dbReference type="RefSeq" id="WP_264504877.1">
    <property type="nucleotide sequence ID" value="NZ_JAPDFL010000001.1"/>
</dbReference>
<keyword evidence="4" id="KW-1185">Reference proteome</keyword>
<dbReference type="Pfam" id="PF20056">
    <property type="entry name" value="DUF6455"/>
    <property type="match status" value="1"/>
</dbReference>
<dbReference type="InterPro" id="IPR045601">
    <property type="entry name" value="DUF6455"/>
</dbReference>
<protein>
    <submittedName>
        <fullName evidence="3">DUF6455 family protein</fullName>
    </submittedName>
</protein>
<feature type="domain" description="YjiS-like" evidence="1">
    <location>
        <begin position="10"/>
        <end position="36"/>
    </location>
</feature>